<dbReference type="PANTHER" id="PTHR11941:SF54">
    <property type="entry name" value="ENOYL-COA HYDRATASE, MITOCHONDRIAL"/>
    <property type="match status" value="1"/>
</dbReference>
<accession>A0ABQ9FPV9</accession>
<comment type="caution">
    <text evidence="3">The sequence shown here is derived from an EMBL/GenBank/DDBJ whole genome shotgun (WGS) entry which is preliminary data.</text>
</comment>
<evidence type="ECO:0000313" key="3">
    <source>
        <dbReference type="EMBL" id="KAJ8319299.1"/>
    </source>
</evidence>
<dbReference type="InterPro" id="IPR029045">
    <property type="entry name" value="ClpP/crotonase-like_dom_sf"/>
</dbReference>
<protein>
    <recommendedName>
        <fullName evidence="1">enoyl-CoA hydratase</fullName>
        <ecNumber evidence="1">4.2.1.17</ecNumber>
    </recommendedName>
</protein>
<evidence type="ECO:0000256" key="2">
    <source>
        <dbReference type="ARBA" id="ARBA00023239"/>
    </source>
</evidence>
<dbReference type="EMBL" id="JARBDR010000214">
    <property type="protein sequence ID" value="KAJ8319299.1"/>
    <property type="molecule type" value="Genomic_DNA"/>
</dbReference>
<gene>
    <name evidence="3" type="ORF">KUTeg_004390</name>
</gene>
<reference evidence="3 4" key="1">
    <citation type="submission" date="2022-12" db="EMBL/GenBank/DDBJ databases">
        <title>Chromosome-level genome of Tegillarca granosa.</title>
        <authorList>
            <person name="Kim J."/>
        </authorList>
    </citation>
    <scope>NUCLEOTIDE SEQUENCE [LARGE SCALE GENOMIC DNA]</scope>
    <source>
        <strain evidence="3">Teg-2019</strain>
        <tissue evidence="3">Adductor muscle</tissue>
    </source>
</reference>
<name>A0ABQ9FPV9_TEGGR</name>
<organism evidence="3 4">
    <name type="scientific">Tegillarca granosa</name>
    <name type="common">Malaysian cockle</name>
    <name type="synonym">Anadara granosa</name>
    <dbReference type="NCBI Taxonomy" id="220873"/>
    <lineage>
        <taxon>Eukaryota</taxon>
        <taxon>Metazoa</taxon>
        <taxon>Spiralia</taxon>
        <taxon>Lophotrochozoa</taxon>
        <taxon>Mollusca</taxon>
        <taxon>Bivalvia</taxon>
        <taxon>Autobranchia</taxon>
        <taxon>Pteriomorphia</taxon>
        <taxon>Arcoida</taxon>
        <taxon>Arcoidea</taxon>
        <taxon>Arcidae</taxon>
        <taxon>Tegillarca</taxon>
    </lineage>
</organism>
<dbReference type="Proteomes" id="UP001217089">
    <property type="component" value="Unassembled WGS sequence"/>
</dbReference>
<sequence length="345" mass="37417">MKYSEVTENIDTRITKGQTVQSDVIGNDVTGQTDQIQVTDIEVQIAQSDVIDNDVTGQTDQIQETDIEVQIAQSDVIDNDVTGQTDQIQVTDIEVQIAQSDVIDNDVTGQYQNILVEKKGEKSNVGLIKLNRPKALNALNKALMSELGQALQELSDDKNIGCIVLTGGDRAFAAGADIKEMEGQNFSELGGGCEVAMMCDIIYAGENAQFGQPEITLGTIPGAGGTQRLCKAIGKSKAMEMILTANRMNAKDAESAGLVSKVFPVDQTVNEAIKTAEKISEFSKVTVAMCKEAVNACEPNATYEMSLREGLHFEKRIFHATFATNDRKEGMTAFSEKRKPNFTDS</sequence>
<keyword evidence="2" id="KW-0456">Lyase</keyword>
<keyword evidence="4" id="KW-1185">Reference proteome</keyword>
<proteinExistence type="predicted"/>
<evidence type="ECO:0000256" key="1">
    <source>
        <dbReference type="ARBA" id="ARBA00012076"/>
    </source>
</evidence>
<dbReference type="InterPro" id="IPR001753">
    <property type="entry name" value="Enoyl-CoA_hydra/iso"/>
</dbReference>
<dbReference type="Gene3D" id="1.10.12.10">
    <property type="entry name" value="Lyase 2-enoyl-coa Hydratase, Chain A, domain 2"/>
    <property type="match status" value="1"/>
</dbReference>
<dbReference type="CDD" id="cd06558">
    <property type="entry name" value="crotonase-like"/>
    <property type="match status" value="1"/>
</dbReference>
<dbReference type="PANTHER" id="PTHR11941">
    <property type="entry name" value="ENOYL-COA HYDRATASE-RELATED"/>
    <property type="match status" value="1"/>
</dbReference>
<dbReference type="Pfam" id="PF00378">
    <property type="entry name" value="ECH_1"/>
    <property type="match status" value="2"/>
</dbReference>
<dbReference type="SUPFAM" id="SSF52096">
    <property type="entry name" value="ClpP/crotonase"/>
    <property type="match status" value="1"/>
</dbReference>
<dbReference type="EC" id="4.2.1.17" evidence="1"/>
<dbReference type="InterPro" id="IPR014748">
    <property type="entry name" value="Enoyl-CoA_hydra_C"/>
</dbReference>
<evidence type="ECO:0000313" key="4">
    <source>
        <dbReference type="Proteomes" id="UP001217089"/>
    </source>
</evidence>
<dbReference type="Gene3D" id="3.90.226.10">
    <property type="entry name" value="2-enoyl-CoA Hydratase, Chain A, domain 1"/>
    <property type="match status" value="2"/>
</dbReference>